<feature type="compositionally biased region" description="Basic residues" evidence="1">
    <location>
        <begin position="210"/>
        <end position="219"/>
    </location>
</feature>
<gene>
    <name evidence="2" type="ORF">PR048_007522</name>
</gene>
<organism evidence="2 3">
    <name type="scientific">Dryococelus australis</name>
    <dbReference type="NCBI Taxonomy" id="614101"/>
    <lineage>
        <taxon>Eukaryota</taxon>
        <taxon>Metazoa</taxon>
        <taxon>Ecdysozoa</taxon>
        <taxon>Arthropoda</taxon>
        <taxon>Hexapoda</taxon>
        <taxon>Insecta</taxon>
        <taxon>Pterygota</taxon>
        <taxon>Neoptera</taxon>
        <taxon>Polyneoptera</taxon>
        <taxon>Phasmatodea</taxon>
        <taxon>Verophasmatodea</taxon>
        <taxon>Anareolatae</taxon>
        <taxon>Phasmatidae</taxon>
        <taxon>Eurycanthinae</taxon>
        <taxon>Dryococelus</taxon>
    </lineage>
</organism>
<feature type="compositionally biased region" description="Polar residues" evidence="1">
    <location>
        <begin position="160"/>
        <end position="174"/>
    </location>
</feature>
<dbReference type="EMBL" id="JARBHB010000003">
    <property type="protein sequence ID" value="KAJ8888037.1"/>
    <property type="molecule type" value="Genomic_DNA"/>
</dbReference>
<comment type="caution">
    <text evidence="2">The sequence shown here is derived from an EMBL/GenBank/DDBJ whole genome shotgun (WGS) entry which is preliminary data.</text>
</comment>
<feature type="region of interest" description="Disordered" evidence="1">
    <location>
        <begin position="206"/>
        <end position="229"/>
    </location>
</feature>
<feature type="compositionally biased region" description="Basic and acidic residues" evidence="1">
    <location>
        <begin position="16"/>
        <end position="29"/>
    </location>
</feature>
<evidence type="ECO:0000313" key="2">
    <source>
        <dbReference type="EMBL" id="KAJ8888037.1"/>
    </source>
</evidence>
<feature type="region of interest" description="Disordered" evidence="1">
    <location>
        <begin position="160"/>
        <end position="183"/>
    </location>
</feature>
<keyword evidence="3" id="KW-1185">Reference proteome</keyword>
<protein>
    <submittedName>
        <fullName evidence="2">Uncharacterized protein</fullName>
    </submittedName>
</protein>
<reference evidence="2 3" key="1">
    <citation type="submission" date="2023-02" db="EMBL/GenBank/DDBJ databases">
        <title>LHISI_Scaffold_Assembly.</title>
        <authorList>
            <person name="Stuart O.P."/>
            <person name="Cleave R."/>
            <person name="Magrath M.J.L."/>
            <person name="Mikheyev A.S."/>
        </authorList>
    </citation>
    <scope>NUCLEOTIDE SEQUENCE [LARGE SCALE GENOMIC DNA]</scope>
    <source>
        <strain evidence="2">Daus_M_001</strain>
        <tissue evidence="2">Leg muscle</tissue>
    </source>
</reference>
<sequence>MALSILTSADEAVRSEHSHGVTTVREARPQRTQTFHHTDPDSTVCLHVGKTADVASSWRILHGDFPLSPAFHCTAAPPTSHLTIEKRCLCRVFHRLSMTSLLELKRLAHNDVGANWDGTRDLQEGPEAATTVGATRRPWSGAGMKGRGKPEIPEKTRRLTASSGTIPTRENSVTRPGIEPGSPWWEASRLTAQPAVTKRSLCRTAEHTTMQRRNRRTQRQHNIMTSLAS</sequence>
<proteinExistence type="predicted"/>
<feature type="region of interest" description="Disordered" evidence="1">
    <location>
        <begin position="16"/>
        <end position="39"/>
    </location>
</feature>
<evidence type="ECO:0000313" key="3">
    <source>
        <dbReference type="Proteomes" id="UP001159363"/>
    </source>
</evidence>
<name>A0ABQ9HUX2_9NEOP</name>
<evidence type="ECO:0000256" key="1">
    <source>
        <dbReference type="SAM" id="MobiDB-lite"/>
    </source>
</evidence>
<dbReference type="Proteomes" id="UP001159363">
    <property type="component" value="Chromosome 3"/>
</dbReference>
<accession>A0ABQ9HUX2</accession>